<organism evidence="1 2">
    <name type="scientific">Candidatus Methanogaster sp</name>
    <dbReference type="NCBI Taxonomy" id="3386292"/>
    <lineage>
        <taxon>Archaea</taxon>
        <taxon>Methanobacteriati</taxon>
        <taxon>Methanobacteriota</taxon>
        <taxon>Stenosarchaea group</taxon>
        <taxon>Methanomicrobia</taxon>
        <taxon>Methanosarcinales</taxon>
        <taxon>ANME-2 cluster</taxon>
        <taxon>Candidatus Methanogasteraceae</taxon>
        <taxon>Candidatus Methanogaster</taxon>
    </lineage>
</organism>
<dbReference type="Proteomes" id="UP000248329">
    <property type="component" value="Unassembled WGS sequence"/>
</dbReference>
<comment type="caution">
    <text evidence="1">The sequence shown here is derived from an EMBL/GenBank/DDBJ whole genome shotgun (WGS) entry which is preliminary data.</text>
</comment>
<evidence type="ECO:0000313" key="1">
    <source>
        <dbReference type="EMBL" id="PXF62209.1"/>
    </source>
</evidence>
<reference evidence="1" key="1">
    <citation type="submission" date="2018-01" db="EMBL/GenBank/DDBJ databases">
        <authorList>
            <person name="Krukenberg V."/>
        </authorList>
    </citation>
    <scope>NUCLEOTIDE SEQUENCE</scope>
    <source>
        <strain evidence="1">E20ANME2</strain>
    </source>
</reference>
<proteinExistence type="predicted"/>
<protein>
    <submittedName>
        <fullName evidence="1">Uncharacterized protein</fullName>
    </submittedName>
</protein>
<sequence>MFYEKAVGGGGGGAGMFSLTEWIMKGAVWLVLLFFVGLGYQMEQRSWGRVSAGYTGDCSF</sequence>
<name>A0AC61L7C1_9EURY</name>
<evidence type="ECO:0000313" key="2">
    <source>
        <dbReference type="Proteomes" id="UP000248329"/>
    </source>
</evidence>
<accession>A0AC61L7C1</accession>
<gene>
    <name evidence="1" type="ORF">C4B59_00945</name>
</gene>
<dbReference type="EMBL" id="PQXF01000001">
    <property type="protein sequence ID" value="PXF62209.1"/>
    <property type="molecule type" value="Genomic_DNA"/>
</dbReference>